<reference evidence="3" key="1">
    <citation type="submission" date="2016-11" db="EMBL/GenBank/DDBJ databases">
        <authorList>
            <person name="Varghese N."/>
            <person name="Submissions S."/>
        </authorList>
    </citation>
    <scope>NUCLEOTIDE SEQUENCE [LARGE SCALE GENOMIC DNA]</scope>
    <source>
        <strain evidence="3">USBA-503</strain>
    </source>
</reference>
<dbReference type="SUPFAM" id="SSF53067">
    <property type="entry name" value="Actin-like ATPase domain"/>
    <property type="match status" value="2"/>
</dbReference>
<evidence type="ECO:0000313" key="3">
    <source>
        <dbReference type="Proteomes" id="UP000184016"/>
    </source>
</evidence>
<proteinExistence type="predicted"/>
<protein>
    <submittedName>
        <fullName evidence="2">Plasmid segregation protein ParM</fullName>
    </submittedName>
</protein>
<sequence length="327" mass="36132">MTTQLSLAIDSGKSSTKFAFFANGELQKMSFRTLVQEVEHFGMELQPNNYLLELGGQTFLVGDMISEEKFDYDLSKQNPIHRTCILLACGLAIEKAGLSSRGLVNLKLSVNAPISIHKNQKLKSNFEQFIQNDQRVVSLKINNRPAILLRIETVLALPEGTPMFANPSLYRGKRCIIFDIGSLNVNFCQTDSLRPSLAGSFLSNQGIAMLRAKVAETLTSEYGVTISADDAEVILKRGYLSVNGKRFENSPMLIQRILKAHLNEIISFAKSRGITFTNIDELVFTGGGSVMLQQVIQQEYPNAILDPNGSFGNVLSYLAIMKAKNLA</sequence>
<name>A0A1M6LPZ4_9BACL</name>
<dbReference type="STRING" id="1830138.SAMN05443507_10344"/>
<dbReference type="InterPro" id="IPR043129">
    <property type="entry name" value="ATPase_NBD"/>
</dbReference>
<evidence type="ECO:0000313" key="2">
    <source>
        <dbReference type="EMBL" id="SHJ73267.1"/>
    </source>
</evidence>
<feature type="domain" description="Actin-like protein N-terminal" evidence="1">
    <location>
        <begin position="8"/>
        <end position="160"/>
    </location>
</feature>
<dbReference type="RefSeq" id="WP_072872964.1">
    <property type="nucleotide sequence ID" value="NZ_FRAF01000003.1"/>
</dbReference>
<dbReference type="Proteomes" id="UP000184016">
    <property type="component" value="Unassembled WGS sequence"/>
</dbReference>
<dbReference type="OrthoDB" id="1883643at2"/>
<dbReference type="Gene3D" id="3.30.420.40">
    <property type="match status" value="2"/>
</dbReference>
<evidence type="ECO:0000259" key="1">
    <source>
        <dbReference type="Pfam" id="PF17989"/>
    </source>
</evidence>
<organism evidence="2 3">
    <name type="scientific">Alicyclobacillus tolerans</name>
    <dbReference type="NCBI Taxonomy" id="90970"/>
    <lineage>
        <taxon>Bacteria</taxon>
        <taxon>Bacillati</taxon>
        <taxon>Bacillota</taxon>
        <taxon>Bacilli</taxon>
        <taxon>Bacillales</taxon>
        <taxon>Alicyclobacillaceae</taxon>
        <taxon>Alicyclobacillus</taxon>
    </lineage>
</organism>
<dbReference type="InterPro" id="IPR040607">
    <property type="entry name" value="ALP_N"/>
</dbReference>
<dbReference type="AlphaFoldDB" id="A0A1M6LPZ4"/>
<dbReference type="Pfam" id="PF17989">
    <property type="entry name" value="ALP_N"/>
    <property type="match status" value="1"/>
</dbReference>
<dbReference type="EMBL" id="FRAF01000003">
    <property type="protein sequence ID" value="SHJ73267.1"/>
    <property type="molecule type" value="Genomic_DNA"/>
</dbReference>
<keyword evidence="3" id="KW-1185">Reference proteome</keyword>
<accession>A0A1M6LPZ4</accession>
<gene>
    <name evidence="2" type="ORF">SAMN05443507_10344</name>
</gene>